<name>A0A7W6HFS9_9HYPH</name>
<gene>
    <name evidence="1" type="ORF">GGR03_003527</name>
</gene>
<protein>
    <submittedName>
        <fullName evidence="1">Uncharacterized protein</fullName>
    </submittedName>
</protein>
<accession>A0A7W6HFS9</accession>
<dbReference type="AlphaFoldDB" id="A0A7W6HFS9"/>
<sequence>MSRSKWKGCRYENASTSRHGLMVCNVCSQSIDEGDYRCRETEEAYITQHRACSQDDPQWAVLDRQRANHAARQERLAEAATAFIEYWGVVDLSEYAAAPAKDPRP</sequence>
<keyword evidence="2" id="KW-1185">Reference proteome</keyword>
<evidence type="ECO:0000313" key="1">
    <source>
        <dbReference type="EMBL" id="MBB4004439.1"/>
    </source>
</evidence>
<dbReference type="RefSeq" id="WP_183210006.1">
    <property type="nucleotide sequence ID" value="NZ_JAAAMM010000004.1"/>
</dbReference>
<organism evidence="1 2">
    <name type="scientific">Aurantimonas endophytica</name>
    <dbReference type="NCBI Taxonomy" id="1522175"/>
    <lineage>
        <taxon>Bacteria</taxon>
        <taxon>Pseudomonadati</taxon>
        <taxon>Pseudomonadota</taxon>
        <taxon>Alphaproteobacteria</taxon>
        <taxon>Hyphomicrobiales</taxon>
        <taxon>Aurantimonadaceae</taxon>
        <taxon>Aurantimonas</taxon>
    </lineage>
</organism>
<comment type="caution">
    <text evidence="1">The sequence shown here is derived from an EMBL/GenBank/DDBJ whole genome shotgun (WGS) entry which is preliminary data.</text>
</comment>
<dbReference type="EMBL" id="JACIEM010000004">
    <property type="protein sequence ID" value="MBB4004439.1"/>
    <property type="molecule type" value="Genomic_DNA"/>
</dbReference>
<dbReference type="Proteomes" id="UP000588647">
    <property type="component" value="Unassembled WGS sequence"/>
</dbReference>
<evidence type="ECO:0000313" key="2">
    <source>
        <dbReference type="Proteomes" id="UP000588647"/>
    </source>
</evidence>
<proteinExistence type="predicted"/>
<reference evidence="1 2" key="1">
    <citation type="submission" date="2020-08" db="EMBL/GenBank/DDBJ databases">
        <title>Genomic Encyclopedia of Type Strains, Phase IV (KMG-IV): sequencing the most valuable type-strain genomes for metagenomic binning, comparative biology and taxonomic classification.</title>
        <authorList>
            <person name="Goeker M."/>
        </authorList>
    </citation>
    <scope>NUCLEOTIDE SEQUENCE [LARGE SCALE GENOMIC DNA]</scope>
    <source>
        <strain evidence="1 2">DSM 103570</strain>
    </source>
</reference>